<sequence length="73" mass="7972">MTAAIRPLLDYANIDFENGITEIGGVLDNPRLRGALERVWDGRPETADLLARLIEALGPVLKSAPLTATRNMQ</sequence>
<dbReference type="RefSeq" id="WP_124960690.1">
    <property type="nucleotide sequence ID" value="NZ_RQXU01000017.1"/>
</dbReference>
<gene>
    <name evidence="1" type="ORF">EH244_23245</name>
</gene>
<proteinExistence type="predicted"/>
<comment type="caution">
    <text evidence="1">The sequence shown here is derived from an EMBL/GenBank/DDBJ whole genome shotgun (WGS) entry which is preliminary data.</text>
</comment>
<dbReference type="EMBL" id="RQXU01000017">
    <property type="protein sequence ID" value="RRH85023.1"/>
    <property type="molecule type" value="Genomic_DNA"/>
</dbReference>
<evidence type="ECO:0000313" key="1">
    <source>
        <dbReference type="EMBL" id="RRH85023.1"/>
    </source>
</evidence>
<evidence type="ECO:0000313" key="2">
    <source>
        <dbReference type="Proteomes" id="UP000271590"/>
    </source>
</evidence>
<dbReference type="AlphaFoldDB" id="A0A3P3EF94"/>
<protein>
    <submittedName>
        <fullName evidence="1">Uncharacterized protein</fullName>
    </submittedName>
</protein>
<accession>A0A3P3EF94</accession>
<organism evidence="1 2">
    <name type="scientific">Variovorax beijingensis</name>
    <dbReference type="NCBI Taxonomy" id="2496117"/>
    <lineage>
        <taxon>Bacteria</taxon>
        <taxon>Pseudomonadati</taxon>
        <taxon>Pseudomonadota</taxon>
        <taxon>Betaproteobacteria</taxon>
        <taxon>Burkholderiales</taxon>
        <taxon>Comamonadaceae</taxon>
        <taxon>Variovorax</taxon>
    </lineage>
</organism>
<name>A0A3P3EF94_9BURK</name>
<dbReference type="Proteomes" id="UP000271590">
    <property type="component" value="Unassembled WGS sequence"/>
</dbReference>
<reference evidence="1 2" key="1">
    <citation type="submission" date="2018-11" db="EMBL/GenBank/DDBJ databases">
        <title>The genome of Variovorax sp T529.</title>
        <authorList>
            <person name="Gao J."/>
        </authorList>
    </citation>
    <scope>NUCLEOTIDE SEQUENCE [LARGE SCALE GENOMIC DNA]</scope>
    <source>
        <strain evidence="1 2">T529</strain>
    </source>
</reference>